<comment type="caution">
    <text evidence="1">The sequence shown here is derived from an EMBL/GenBank/DDBJ whole genome shotgun (WGS) entry which is preliminary data.</text>
</comment>
<gene>
    <name evidence="1" type="ORF">M076_0110</name>
</gene>
<organism evidence="1 2">
    <name type="scientific">Bacteroides fragilis str. 2-F-2 #4</name>
    <dbReference type="NCBI Taxonomy" id="1339280"/>
    <lineage>
        <taxon>Bacteria</taxon>
        <taxon>Pseudomonadati</taxon>
        <taxon>Bacteroidota</taxon>
        <taxon>Bacteroidia</taxon>
        <taxon>Bacteroidales</taxon>
        <taxon>Bacteroidaceae</taxon>
        <taxon>Bacteroides</taxon>
    </lineage>
</organism>
<proteinExistence type="predicted"/>
<dbReference type="Proteomes" id="UP000022272">
    <property type="component" value="Unassembled WGS sequence"/>
</dbReference>
<dbReference type="AlphaFoldDB" id="A0A015YJQ2"/>
<protein>
    <submittedName>
        <fullName evidence="1">Uncharacterized protein</fullName>
    </submittedName>
</protein>
<evidence type="ECO:0000313" key="1">
    <source>
        <dbReference type="EMBL" id="EXZ46650.1"/>
    </source>
</evidence>
<sequence length="44" mass="5301">MSENHRNQFFENDPNHYQPKEVTEQYSLNRYSSALLLQFALILN</sequence>
<accession>A0A015YJQ2</accession>
<dbReference type="EMBL" id="JGDM01000006">
    <property type="protein sequence ID" value="EXZ46650.1"/>
    <property type="molecule type" value="Genomic_DNA"/>
</dbReference>
<name>A0A015YJQ2_BACFG</name>
<reference evidence="1 2" key="1">
    <citation type="submission" date="2014-02" db="EMBL/GenBank/DDBJ databases">
        <authorList>
            <person name="Sears C."/>
            <person name="Carroll K."/>
            <person name="Sack B.R."/>
            <person name="Qadri F."/>
            <person name="Myers L.L."/>
            <person name="Chung G.-T."/>
            <person name="Escheverria P."/>
            <person name="Fraser C.M."/>
            <person name="Sadzewicz L."/>
            <person name="Shefchek K.A."/>
            <person name="Tallon L."/>
            <person name="Das S.P."/>
            <person name="Daugherty S."/>
            <person name="Mongodin E.F."/>
        </authorList>
    </citation>
    <scope>NUCLEOTIDE SEQUENCE [LARGE SCALE GENOMIC DNA]</scope>
    <source>
        <strain evidence="1 2">2-F-2 #4</strain>
    </source>
</reference>
<evidence type="ECO:0000313" key="2">
    <source>
        <dbReference type="Proteomes" id="UP000022272"/>
    </source>
</evidence>